<name>A0A8B9JWG4_ASTMX</name>
<comment type="subcellular location">
    <subcellularLocation>
        <location evidence="7">Mitochondrion inner membrane</location>
    </subcellularLocation>
    <subcellularLocation>
        <location evidence="1">Mitochondrion membrane</location>
    </subcellularLocation>
</comment>
<evidence type="ECO:0000256" key="5">
    <source>
        <dbReference type="ARBA" id="ARBA00023128"/>
    </source>
</evidence>
<evidence type="ECO:0000256" key="7">
    <source>
        <dbReference type="RuleBase" id="RU363021"/>
    </source>
</evidence>
<keyword evidence="5 7" id="KW-0496">Mitochondrion</keyword>
<dbReference type="RefSeq" id="XP_007249038.2">
    <property type="nucleotide sequence ID" value="XM_007248976.4"/>
</dbReference>
<evidence type="ECO:0000313" key="9">
    <source>
        <dbReference type="Proteomes" id="UP000694621"/>
    </source>
</evidence>
<accession>A0A8B9JWG4</accession>
<dbReference type="GO" id="GO:0061617">
    <property type="term" value="C:MICOS complex"/>
    <property type="evidence" value="ECO:0007669"/>
    <property type="project" value="UniProtKB-UniRule"/>
</dbReference>
<dbReference type="AlphaFoldDB" id="A0A8B9JWG4"/>
<dbReference type="GO" id="GO:0042407">
    <property type="term" value="P:cristae formation"/>
    <property type="evidence" value="ECO:0007669"/>
    <property type="project" value="InterPro"/>
</dbReference>
<dbReference type="KEGG" id="amex:103027916"/>
<dbReference type="PANTHER" id="PTHR14564">
    <property type="entry name" value="MICOS COMPLEX SUBUNIT MIC26 / MIC27 FAMILY MEMBER"/>
    <property type="match status" value="1"/>
</dbReference>
<comment type="function">
    <text evidence="7">Component of the MICOS complex, a large protein complex of the mitochondrial inner membrane that plays crucial roles in the maintenance of crista junctions, inner membrane architecture, and formation of contact sites to the outer membrane.</text>
</comment>
<dbReference type="Ensembl" id="ENSAMXT00005030954.1">
    <property type="protein sequence ID" value="ENSAMXP00005028181.1"/>
    <property type="gene ID" value="ENSAMXG00005014091.1"/>
</dbReference>
<protein>
    <recommendedName>
        <fullName evidence="7">MICOS complex subunit</fullName>
    </recommendedName>
</protein>
<dbReference type="InterPro" id="IPR019166">
    <property type="entry name" value="MIC26/MIC27"/>
</dbReference>
<keyword evidence="4 7" id="KW-1133">Transmembrane helix</keyword>
<evidence type="ECO:0000256" key="2">
    <source>
        <dbReference type="ARBA" id="ARBA00010904"/>
    </source>
</evidence>
<evidence type="ECO:0000256" key="1">
    <source>
        <dbReference type="ARBA" id="ARBA00004325"/>
    </source>
</evidence>
<evidence type="ECO:0000256" key="4">
    <source>
        <dbReference type="ARBA" id="ARBA00022989"/>
    </source>
</evidence>
<dbReference type="Pfam" id="PF09769">
    <property type="entry name" value="ApoO"/>
    <property type="match status" value="1"/>
</dbReference>
<dbReference type="CTD" id="449837"/>
<comment type="subunit">
    <text evidence="7">Component of the mitochondrial contact site and cristae organizing system (MICOS) complex.</text>
</comment>
<keyword evidence="3 7" id="KW-0812">Transmembrane</keyword>
<feature type="transmembrane region" description="Helical" evidence="7">
    <location>
        <begin position="141"/>
        <end position="160"/>
    </location>
</feature>
<proteinExistence type="inferred from homology"/>
<organism evidence="8 9">
    <name type="scientific">Astyanax mexicanus</name>
    <name type="common">Blind cave fish</name>
    <name type="synonym">Astyanax fasciatus mexicanus</name>
    <dbReference type="NCBI Taxonomy" id="7994"/>
    <lineage>
        <taxon>Eukaryota</taxon>
        <taxon>Metazoa</taxon>
        <taxon>Chordata</taxon>
        <taxon>Craniata</taxon>
        <taxon>Vertebrata</taxon>
        <taxon>Euteleostomi</taxon>
        <taxon>Actinopterygii</taxon>
        <taxon>Neopterygii</taxon>
        <taxon>Teleostei</taxon>
        <taxon>Ostariophysi</taxon>
        <taxon>Characiformes</taxon>
        <taxon>Characoidei</taxon>
        <taxon>Acestrorhamphidae</taxon>
        <taxon>Acestrorhamphinae</taxon>
        <taxon>Astyanax</taxon>
    </lineage>
</organism>
<sequence>MPLACRSSDFSLITVGMLNSGRLLKAVLPVAVPGTLYLMSGTVLAASDAEDSRPSLMVDELSLYTTPQSQAKYVEQEVGHVEQGVASLRKSAEPYTSWCQEKISYGMDRAEVFYKTVEPGVDTSIQTVKESYEFLSNPPPGFYPSVGIVGFSGILGLYLAKSCRVKRLLYPAGLMTLSASLFYPQHAASVAKISKDQISSWVSQGPTFAESLWKRKSDSKEK</sequence>
<comment type="similarity">
    <text evidence="2">Belongs to the apolipoprotein O/MICOS complex subunit Mic27 family.</text>
</comment>
<evidence type="ECO:0000313" key="8">
    <source>
        <dbReference type="Ensembl" id="ENSAMXP00005028181.1"/>
    </source>
</evidence>
<dbReference type="InterPro" id="IPR033182">
    <property type="entry name" value="MIC26/MIC27_animal"/>
</dbReference>
<evidence type="ECO:0000256" key="3">
    <source>
        <dbReference type="ARBA" id="ARBA00022692"/>
    </source>
</evidence>
<keyword evidence="6 7" id="KW-0472">Membrane</keyword>
<dbReference type="Proteomes" id="UP000694621">
    <property type="component" value="Unplaced"/>
</dbReference>
<dbReference type="GeneID" id="103027916"/>
<keyword evidence="7" id="KW-0999">Mitochondrion inner membrane</keyword>
<evidence type="ECO:0000256" key="6">
    <source>
        <dbReference type="ARBA" id="ARBA00023136"/>
    </source>
</evidence>
<reference evidence="8" key="1">
    <citation type="submission" date="2025-08" db="UniProtKB">
        <authorList>
            <consortium name="Ensembl"/>
        </authorList>
    </citation>
    <scope>IDENTIFICATION</scope>
</reference>
<dbReference type="OrthoDB" id="9421762at2759"/>